<evidence type="ECO:0000256" key="2">
    <source>
        <dbReference type="ARBA" id="ARBA00022801"/>
    </source>
</evidence>
<dbReference type="AlphaFoldDB" id="A0A1T2XMX5"/>
<name>A0A1T2XMX5_9BACL</name>
<protein>
    <submittedName>
        <fullName evidence="6">Glycosyl hydrolase</fullName>
    </submittedName>
</protein>
<dbReference type="GO" id="GO:0008422">
    <property type="term" value="F:beta-glucosidase activity"/>
    <property type="evidence" value="ECO:0007669"/>
    <property type="project" value="UniProtKB-ARBA"/>
</dbReference>
<dbReference type="Gene3D" id="3.20.20.300">
    <property type="entry name" value="Glycoside hydrolase, family 3, N-terminal domain"/>
    <property type="match status" value="1"/>
</dbReference>
<dbReference type="PRINTS" id="PR00133">
    <property type="entry name" value="GLHYDRLASE3"/>
</dbReference>
<dbReference type="PANTHER" id="PTHR42715">
    <property type="entry name" value="BETA-GLUCOSIDASE"/>
    <property type="match status" value="1"/>
</dbReference>
<dbReference type="GO" id="GO:0005975">
    <property type="term" value="P:carbohydrate metabolic process"/>
    <property type="evidence" value="ECO:0007669"/>
    <property type="project" value="InterPro"/>
</dbReference>
<dbReference type="InterPro" id="IPR001764">
    <property type="entry name" value="Glyco_hydro_3_N"/>
</dbReference>
<dbReference type="Pfam" id="PF01915">
    <property type="entry name" value="Glyco_hydro_3_C"/>
    <property type="match status" value="1"/>
</dbReference>
<dbReference type="InterPro" id="IPR036962">
    <property type="entry name" value="Glyco_hydro_3_N_sf"/>
</dbReference>
<keyword evidence="2 4" id="KW-0378">Hydrolase</keyword>
<evidence type="ECO:0000313" key="7">
    <source>
        <dbReference type="Proteomes" id="UP000190188"/>
    </source>
</evidence>
<evidence type="ECO:0000256" key="1">
    <source>
        <dbReference type="ARBA" id="ARBA00005336"/>
    </source>
</evidence>
<evidence type="ECO:0000256" key="4">
    <source>
        <dbReference type="RuleBase" id="RU361161"/>
    </source>
</evidence>
<accession>A0A1T2XMX5</accession>
<keyword evidence="7" id="KW-1185">Reference proteome</keyword>
<dbReference type="SUPFAM" id="SSF51445">
    <property type="entry name" value="(Trans)glycosidases"/>
    <property type="match status" value="1"/>
</dbReference>
<dbReference type="InterPro" id="IPR019800">
    <property type="entry name" value="Glyco_hydro_3_AS"/>
</dbReference>
<dbReference type="Pfam" id="PF14310">
    <property type="entry name" value="Fn3-like"/>
    <property type="match status" value="1"/>
</dbReference>
<keyword evidence="3" id="KW-0119">Carbohydrate metabolism</keyword>
<dbReference type="STRING" id="1324314.BVG16_02500"/>
<evidence type="ECO:0000256" key="3">
    <source>
        <dbReference type="ARBA" id="ARBA00023277"/>
    </source>
</evidence>
<reference evidence="6 7" key="1">
    <citation type="submission" date="2017-01" db="EMBL/GenBank/DDBJ databases">
        <title>Genome analysis of Paenibacillus selenitrireducens ES3-24.</title>
        <authorList>
            <person name="Xu D."/>
            <person name="Yao R."/>
            <person name="Zheng S."/>
        </authorList>
    </citation>
    <scope>NUCLEOTIDE SEQUENCE [LARGE SCALE GENOMIC DNA]</scope>
    <source>
        <strain evidence="6 7">ES3-24</strain>
    </source>
</reference>
<dbReference type="InterPro" id="IPR026891">
    <property type="entry name" value="Fn3-like"/>
</dbReference>
<dbReference type="Proteomes" id="UP000190188">
    <property type="component" value="Unassembled WGS sequence"/>
</dbReference>
<keyword evidence="4" id="KW-0326">Glycosidase</keyword>
<evidence type="ECO:0000259" key="5">
    <source>
        <dbReference type="SMART" id="SM01217"/>
    </source>
</evidence>
<dbReference type="Pfam" id="PF00933">
    <property type="entry name" value="Glyco_hydro_3"/>
    <property type="match status" value="1"/>
</dbReference>
<organism evidence="6 7">
    <name type="scientific">Paenibacillus selenitireducens</name>
    <dbReference type="NCBI Taxonomy" id="1324314"/>
    <lineage>
        <taxon>Bacteria</taxon>
        <taxon>Bacillati</taxon>
        <taxon>Bacillota</taxon>
        <taxon>Bacilli</taxon>
        <taxon>Bacillales</taxon>
        <taxon>Paenibacillaceae</taxon>
        <taxon>Paenibacillus</taxon>
    </lineage>
</organism>
<proteinExistence type="inferred from homology"/>
<dbReference type="Gene3D" id="3.40.50.1700">
    <property type="entry name" value="Glycoside hydrolase family 3 C-terminal domain"/>
    <property type="match status" value="1"/>
</dbReference>
<dbReference type="Gene3D" id="2.60.40.10">
    <property type="entry name" value="Immunoglobulins"/>
    <property type="match status" value="1"/>
</dbReference>
<dbReference type="PROSITE" id="PS00775">
    <property type="entry name" value="GLYCOSYL_HYDROL_F3"/>
    <property type="match status" value="1"/>
</dbReference>
<dbReference type="SUPFAM" id="SSF52279">
    <property type="entry name" value="Beta-D-glucan exohydrolase, C-terminal domain"/>
    <property type="match status" value="1"/>
</dbReference>
<dbReference type="EMBL" id="MSZX01000001">
    <property type="protein sequence ID" value="OPA81214.1"/>
    <property type="molecule type" value="Genomic_DNA"/>
</dbReference>
<dbReference type="InterPro" id="IPR002772">
    <property type="entry name" value="Glyco_hydro_3_C"/>
</dbReference>
<dbReference type="InterPro" id="IPR013783">
    <property type="entry name" value="Ig-like_fold"/>
</dbReference>
<dbReference type="RefSeq" id="WP_078496947.1">
    <property type="nucleotide sequence ID" value="NZ_MSZX01000001.1"/>
</dbReference>
<dbReference type="OrthoDB" id="9805821at2"/>
<comment type="caution">
    <text evidence="6">The sequence shown here is derived from an EMBL/GenBank/DDBJ whole genome shotgun (WGS) entry which is preliminary data.</text>
</comment>
<dbReference type="InterPro" id="IPR050288">
    <property type="entry name" value="Cellulose_deg_GH3"/>
</dbReference>
<comment type="similarity">
    <text evidence="1 4">Belongs to the glycosyl hydrolase 3 family.</text>
</comment>
<dbReference type="SMART" id="SM01217">
    <property type="entry name" value="Fn3_like"/>
    <property type="match status" value="1"/>
</dbReference>
<evidence type="ECO:0000313" key="6">
    <source>
        <dbReference type="EMBL" id="OPA81214.1"/>
    </source>
</evidence>
<gene>
    <name evidence="6" type="ORF">BVG16_02500</name>
</gene>
<dbReference type="InterPro" id="IPR017853">
    <property type="entry name" value="GH"/>
</dbReference>
<feature type="domain" description="Fibronectin type III-like" evidence="5">
    <location>
        <begin position="586"/>
        <end position="656"/>
    </location>
</feature>
<sequence length="753" mass="83388">MRKDIQSIIDQMTLEEKAGLCSGSDFWHTKGIERLGIPSLMVTDGPHGLRKQQDGADHLGLHDSVPATCFPSAAGMATSWNRALIQEVGAALGAESQAEQVSVLLGPGANIKRSPLCGRNFEYFSEDPYLSSELATQHIQGVQSQGVGTSLKHFAANNQEHRRMSVNAVIDERSLREIYLASFEGAVKHAQPWSVMCSYNQVNGEYASENSFLLTEVLRNEWGFQGFVVSDWGAVNQRVQALQAGLELEMPSSAGIGDAQIVEAVKKGELSEETLNVAVERLLTFIFKAVEHQKDNAAYDQEVHHQLARRMAQESMVLLKNTDHILPLQKKGKIAVIGEFAESPRYQGGGSSHVNPTKLDQILNELKAAAPEAQLQYTQGYALATDEVDDMLITQAKEAAVNADVAILFVGLPDRYESEGYDRTHMSLPANHLAVIEEVAKVQSRVVVVLSNGSPVEMPWLDQVQAVLEGYLGGQAFGSAVADILFGDVNPSGKLAETFPVQLSDNPSYLNFPGEGDTVEYKEGIFVGYRYYDKKQLKPLFPFGYGVSYTEFEYSNLQVDKTSLTDQDTLQVRVDVRNCGERTGKEIVQLYVCDVESRVIRPDKELKGFQKIELEPGEQKTVAFTLDRRAFAYYNVELGDWHVESGAFEILVGKSSQDLLLTTRVEVESAVRLHTVIHRNTTIGDLMDHPATAERTKEMLSHFGMGEALKDNPEMMLAMMRYMPLRALIGFGQGKYTEEMLAMNIQQFNSLLA</sequence>
<dbReference type="PANTHER" id="PTHR42715:SF10">
    <property type="entry name" value="BETA-GLUCOSIDASE"/>
    <property type="match status" value="1"/>
</dbReference>
<dbReference type="FunFam" id="2.60.40.10:FF:000495">
    <property type="entry name" value="Periplasmic beta-glucosidase"/>
    <property type="match status" value="1"/>
</dbReference>
<dbReference type="InterPro" id="IPR036881">
    <property type="entry name" value="Glyco_hydro_3_C_sf"/>
</dbReference>